<evidence type="ECO:0000313" key="1">
    <source>
        <dbReference type="EMBL" id="KAK1718173.1"/>
    </source>
</evidence>
<proteinExistence type="predicted"/>
<dbReference type="AlphaFoldDB" id="A0AAD8UGH8"/>
<reference evidence="1" key="1">
    <citation type="submission" date="2021-12" db="EMBL/GenBank/DDBJ databases">
        <title>Comparative genomics, transcriptomics and evolutionary studies reveal genomic signatures of adaptation to plant cell wall in hemibiotrophic fungi.</title>
        <authorList>
            <consortium name="DOE Joint Genome Institute"/>
            <person name="Baroncelli R."/>
            <person name="Diaz J.F."/>
            <person name="Benocci T."/>
            <person name="Peng M."/>
            <person name="Battaglia E."/>
            <person name="Haridas S."/>
            <person name="Andreopoulos W."/>
            <person name="Labutti K."/>
            <person name="Pangilinan J."/>
            <person name="Floch G.L."/>
            <person name="Makela M.R."/>
            <person name="Henrissat B."/>
            <person name="Grigoriev I.V."/>
            <person name="Crouch J.A."/>
            <person name="De Vries R.P."/>
            <person name="Sukno S.A."/>
            <person name="Thon M.R."/>
        </authorList>
    </citation>
    <scope>NUCLEOTIDE SEQUENCE</scope>
    <source>
        <strain evidence="1">CBS 112980</strain>
    </source>
</reference>
<sequence length="191" mass="21534">MPDEQEADAGSTMPFSRVQRFDGGLIANATSHLGLARLHGRCNPVHDLLFSLLCPAGKLQELQERGLRAMHANMCQRRFVRPTCNIAEEANSVQIQYFPVPYFRSIVVGVVIQLCSFTRTDNKISTFPDDRLNRKEEIRSHGLWQNTEREEQHYGGNQLTGFHSSNLTDDRCLVSKRTNKSAQGTSKTMAP</sequence>
<accession>A0AAD8UGH8</accession>
<comment type="caution">
    <text evidence="1">The sequence shown here is derived from an EMBL/GenBank/DDBJ whole genome shotgun (WGS) entry which is preliminary data.</text>
</comment>
<organism evidence="1 2">
    <name type="scientific">Glomerella acutata</name>
    <name type="common">Colletotrichum acutatum</name>
    <dbReference type="NCBI Taxonomy" id="27357"/>
    <lineage>
        <taxon>Eukaryota</taxon>
        <taxon>Fungi</taxon>
        <taxon>Dikarya</taxon>
        <taxon>Ascomycota</taxon>
        <taxon>Pezizomycotina</taxon>
        <taxon>Sordariomycetes</taxon>
        <taxon>Hypocreomycetidae</taxon>
        <taxon>Glomerellales</taxon>
        <taxon>Glomerellaceae</taxon>
        <taxon>Colletotrichum</taxon>
        <taxon>Colletotrichum acutatum species complex</taxon>
    </lineage>
</organism>
<name>A0AAD8UGH8_GLOAC</name>
<dbReference type="GeneID" id="85394673"/>
<protein>
    <submittedName>
        <fullName evidence="1">Uncharacterized protein</fullName>
    </submittedName>
</protein>
<keyword evidence="2" id="KW-1185">Reference proteome</keyword>
<dbReference type="EMBL" id="JAHMHS010000102">
    <property type="protein sequence ID" value="KAK1718173.1"/>
    <property type="molecule type" value="Genomic_DNA"/>
</dbReference>
<dbReference type="Proteomes" id="UP001244207">
    <property type="component" value="Unassembled WGS sequence"/>
</dbReference>
<dbReference type="RefSeq" id="XP_060361173.1">
    <property type="nucleotide sequence ID" value="XM_060510774.1"/>
</dbReference>
<evidence type="ECO:0000313" key="2">
    <source>
        <dbReference type="Proteomes" id="UP001244207"/>
    </source>
</evidence>
<gene>
    <name evidence="1" type="ORF">BDZ83DRAFT_655062</name>
</gene>